<keyword evidence="3" id="KW-0378">Hydrolase</keyword>
<keyword evidence="6" id="KW-1185">Reference proteome</keyword>
<comment type="caution">
    <text evidence="5">The sequence shown here is derived from an EMBL/GenBank/DDBJ whole genome shotgun (WGS) entry which is preliminary data.</text>
</comment>
<comment type="similarity">
    <text evidence="1">Belongs to the peptidase C48 family.</text>
</comment>
<sequence>MFLDSPDAPHVRVFDKWYHIGLRPVNKLQKFHKDQLAIQPPMELEHVKIQSKMWWFCLNQVATPLNTMVRSIYDKSKKVINAIDKQTALLSYLTGDKIPFNSTWSDVDHVLIPIFMDKKAHWILGYFDIANWHINVYNSSFKTIRDVAVLDAVEPLQNVIPQLLCCLNIL</sequence>
<dbReference type="GO" id="GO:0008233">
    <property type="term" value="F:peptidase activity"/>
    <property type="evidence" value="ECO:0007669"/>
    <property type="project" value="UniProtKB-KW"/>
</dbReference>
<organism evidence="5 6">
    <name type="scientific">Abeliophyllum distichum</name>
    <dbReference type="NCBI Taxonomy" id="126358"/>
    <lineage>
        <taxon>Eukaryota</taxon>
        <taxon>Viridiplantae</taxon>
        <taxon>Streptophyta</taxon>
        <taxon>Embryophyta</taxon>
        <taxon>Tracheophyta</taxon>
        <taxon>Spermatophyta</taxon>
        <taxon>Magnoliopsida</taxon>
        <taxon>eudicotyledons</taxon>
        <taxon>Gunneridae</taxon>
        <taxon>Pentapetalae</taxon>
        <taxon>asterids</taxon>
        <taxon>lamiids</taxon>
        <taxon>Lamiales</taxon>
        <taxon>Oleaceae</taxon>
        <taxon>Forsythieae</taxon>
        <taxon>Abeliophyllum</taxon>
    </lineage>
</organism>
<dbReference type="GO" id="GO:0006508">
    <property type="term" value="P:proteolysis"/>
    <property type="evidence" value="ECO:0007669"/>
    <property type="project" value="UniProtKB-KW"/>
</dbReference>
<evidence type="ECO:0000256" key="3">
    <source>
        <dbReference type="ARBA" id="ARBA00022801"/>
    </source>
</evidence>
<accession>A0ABD1UPY1</accession>
<dbReference type="Gene3D" id="3.40.395.10">
    <property type="entry name" value="Adenoviral Proteinase, Chain A"/>
    <property type="match status" value="1"/>
</dbReference>
<dbReference type="InterPro" id="IPR003653">
    <property type="entry name" value="Peptidase_C48_C"/>
</dbReference>
<dbReference type="EMBL" id="JBFOLK010000003">
    <property type="protein sequence ID" value="KAL2526518.1"/>
    <property type="molecule type" value="Genomic_DNA"/>
</dbReference>
<dbReference type="AlphaFoldDB" id="A0ABD1UPY1"/>
<protein>
    <submittedName>
        <fullName evidence="5">Ulp1 protease family</fullName>
    </submittedName>
</protein>
<gene>
    <name evidence="5" type="ORF">Adt_11572</name>
</gene>
<dbReference type="InterPro" id="IPR038765">
    <property type="entry name" value="Papain-like_cys_pep_sf"/>
</dbReference>
<evidence type="ECO:0000259" key="4">
    <source>
        <dbReference type="Pfam" id="PF02902"/>
    </source>
</evidence>
<evidence type="ECO:0000256" key="2">
    <source>
        <dbReference type="ARBA" id="ARBA00022670"/>
    </source>
</evidence>
<feature type="domain" description="Ubiquitin-like protease family profile" evidence="4">
    <location>
        <begin position="72"/>
        <end position="164"/>
    </location>
</feature>
<dbReference type="SUPFAM" id="SSF54001">
    <property type="entry name" value="Cysteine proteinases"/>
    <property type="match status" value="1"/>
</dbReference>
<name>A0ABD1UPY1_9LAMI</name>
<evidence type="ECO:0000256" key="1">
    <source>
        <dbReference type="ARBA" id="ARBA00005234"/>
    </source>
</evidence>
<evidence type="ECO:0000313" key="5">
    <source>
        <dbReference type="EMBL" id="KAL2526518.1"/>
    </source>
</evidence>
<reference evidence="6" key="1">
    <citation type="submission" date="2024-07" db="EMBL/GenBank/DDBJ databases">
        <title>Two chromosome-level genome assemblies of Korean endemic species Abeliophyllum distichum and Forsythia ovata (Oleaceae).</title>
        <authorList>
            <person name="Jang H."/>
        </authorList>
    </citation>
    <scope>NUCLEOTIDE SEQUENCE [LARGE SCALE GENOMIC DNA]</scope>
</reference>
<proteinExistence type="inferred from homology"/>
<keyword evidence="2 5" id="KW-0645">Protease</keyword>
<dbReference type="Proteomes" id="UP001604336">
    <property type="component" value="Unassembled WGS sequence"/>
</dbReference>
<evidence type="ECO:0000313" key="6">
    <source>
        <dbReference type="Proteomes" id="UP001604336"/>
    </source>
</evidence>
<dbReference type="Pfam" id="PF02902">
    <property type="entry name" value="Peptidase_C48"/>
    <property type="match status" value="1"/>
</dbReference>